<feature type="repeat" description="WD" evidence="3">
    <location>
        <begin position="27"/>
        <end position="68"/>
    </location>
</feature>
<dbReference type="PROSITE" id="PS00678">
    <property type="entry name" value="WD_REPEATS_1"/>
    <property type="match status" value="1"/>
</dbReference>
<feature type="repeat" description="WD" evidence="3">
    <location>
        <begin position="68"/>
        <end position="111"/>
    </location>
</feature>
<reference evidence="5" key="1">
    <citation type="journal article" date="2015" name="PLoS Genet.">
        <title>Genome Sequence and Transcriptome Analyses of Chrysochromulina tobin: Metabolic Tools for Enhanced Algal Fitness in the Prominent Order Prymnesiales (Haptophyceae).</title>
        <authorList>
            <person name="Hovde B.T."/>
            <person name="Deodato C.R."/>
            <person name="Hunsperger H.M."/>
            <person name="Ryken S.A."/>
            <person name="Yost W."/>
            <person name="Jha R.K."/>
            <person name="Patterson J."/>
            <person name="Monnat R.J. Jr."/>
            <person name="Barlow S.B."/>
            <person name="Starkenburg S.R."/>
            <person name="Cattolico R.A."/>
        </authorList>
    </citation>
    <scope>NUCLEOTIDE SEQUENCE</scope>
    <source>
        <strain evidence="5">CCMP291</strain>
    </source>
</reference>
<dbReference type="PROSITE" id="PS50294">
    <property type="entry name" value="WD_REPEATS_REGION"/>
    <property type="match status" value="1"/>
</dbReference>
<dbReference type="SMART" id="SM00320">
    <property type="entry name" value="WD40"/>
    <property type="match status" value="2"/>
</dbReference>
<dbReference type="EMBL" id="JWZX01003408">
    <property type="protein sequence ID" value="KOO20840.1"/>
    <property type="molecule type" value="Genomic_DNA"/>
</dbReference>
<feature type="non-terminal residue" evidence="4">
    <location>
        <position position="140"/>
    </location>
</feature>
<organism evidence="4 5">
    <name type="scientific">Chrysochromulina tobinii</name>
    <dbReference type="NCBI Taxonomy" id="1460289"/>
    <lineage>
        <taxon>Eukaryota</taxon>
        <taxon>Haptista</taxon>
        <taxon>Haptophyta</taxon>
        <taxon>Prymnesiophyceae</taxon>
        <taxon>Prymnesiales</taxon>
        <taxon>Chrysochromulinaceae</taxon>
        <taxon>Chrysochromulina</taxon>
    </lineage>
</organism>
<dbReference type="InterPro" id="IPR036322">
    <property type="entry name" value="WD40_repeat_dom_sf"/>
</dbReference>
<keyword evidence="5" id="KW-1185">Reference proteome</keyword>
<dbReference type="PROSITE" id="PS50082">
    <property type="entry name" value="WD_REPEATS_2"/>
    <property type="match status" value="2"/>
</dbReference>
<accession>A0A0M0J2T8</accession>
<gene>
    <name evidence="4" type="ORF">Ctob_003699</name>
</gene>
<dbReference type="Gene3D" id="2.130.10.10">
    <property type="entry name" value="YVTN repeat-like/Quinoprotein amine dehydrogenase"/>
    <property type="match status" value="1"/>
</dbReference>
<dbReference type="InterPro" id="IPR001680">
    <property type="entry name" value="WD40_rpt"/>
</dbReference>
<dbReference type="Pfam" id="PF00400">
    <property type="entry name" value="WD40"/>
    <property type="match status" value="3"/>
</dbReference>
<dbReference type="Proteomes" id="UP000037460">
    <property type="component" value="Unassembled WGS sequence"/>
</dbReference>
<dbReference type="InterPro" id="IPR015943">
    <property type="entry name" value="WD40/YVTN_repeat-like_dom_sf"/>
</dbReference>
<keyword evidence="1 3" id="KW-0853">WD repeat</keyword>
<sequence length="140" mass="15356">MGTVAGLGNRGTIRAWDPYDMATLSIMHETEGEISCLHVSELCDFVITGNDDGTIRLWNPDSGLTISLVGHTNTVTCLEVATRGSCELLLSTGYDGHVGVWDITKRRNELPCLEAMLKAHRQEVLCLRFNAHHQTFITGG</sequence>
<evidence type="ECO:0000313" key="4">
    <source>
        <dbReference type="EMBL" id="KOO20840.1"/>
    </source>
</evidence>
<dbReference type="InterPro" id="IPR019775">
    <property type="entry name" value="WD40_repeat_CS"/>
</dbReference>
<evidence type="ECO:0000313" key="5">
    <source>
        <dbReference type="Proteomes" id="UP000037460"/>
    </source>
</evidence>
<dbReference type="PANTHER" id="PTHR19848:SF8">
    <property type="entry name" value="F-BOX AND WD REPEAT DOMAIN CONTAINING 7"/>
    <property type="match status" value="1"/>
</dbReference>
<evidence type="ECO:0000256" key="3">
    <source>
        <dbReference type="PROSITE-ProRule" id="PRU00221"/>
    </source>
</evidence>
<keyword evidence="4" id="KW-0418">Kinase</keyword>
<comment type="caution">
    <text evidence="4">The sequence shown here is derived from an EMBL/GenBank/DDBJ whole genome shotgun (WGS) entry which is preliminary data.</text>
</comment>
<dbReference type="PANTHER" id="PTHR19848">
    <property type="entry name" value="WD40 REPEAT PROTEIN"/>
    <property type="match status" value="1"/>
</dbReference>
<name>A0A0M0J2T8_9EUKA</name>
<dbReference type="AlphaFoldDB" id="A0A0M0J2T8"/>
<protein>
    <submittedName>
        <fullName evidence="4">Serine threonine protein kinase with wd40 repeat</fullName>
    </submittedName>
</protein>
<dbReference type="GO" id="GO:0016301">
    <property type="term" value="F:kinase activity"/>
    <property type="evidence" value="ECO:0007669"/>
    <property type="project" value="UniProtKB-KW"/>
</dbReference>
<keyword evidence="4" id="KW-0808">Transferase</keyword>
<dbReference type="SUPFAM" id="SSF50978">
    <property type="entry name" value="WD40 repeat-like"/>
    <property type="match status" value="1"/>
</dbReference>
<dbReference type="OrthoDB" id="674604at2759"/>
<keyword evidence="2" id="KW-0677">Repeat</keyword>
<evidence type="ECO:0000256" key="1">
    <source>
        <dbReference type="ARBA" id="ARBA00022574"/>
    </source>
</evidence>
<evidence type="ECO:0000256" key="2">
    <source>
        <dbReference type="ARBA" id="ARBA00022737"/>
    </source>
</evidence>
<proteinExistence type="predicted"/>